<dbReference type="KEGG" id="fpl:Ferp_0738"/>
<dbReference type="Gene3D" id="3.30.1960.10">
    <property type="entry name" value="tRNA wybutosine-synthesizing-like"/>
    <property type="match status" value="1"/>
</dbReference>
<dbReference type="STRING" id="589924.Ferp_0738"/>
<dbReference type="InterPro" id="IPR022908">
    <property type="entry name" value="Taw3"/>
</dbReference>
<keyword evidence="10" id="KW-1185">Reference proteome</keyword>
<proteinExistence type="inferred from homology"/>
<accession>D3RWP5</accession>
<comment type="function">
    <text evidence="7">S-adenosyl-L-methionine-dependent methyltransferase that acts as a component of the wyosine derivatives biosynthesis pathway. Probably methylates N-4 position of wybutosine-86 to produce wybutosine-72.</text>
</comment>
<dbReference type="HAMAP" id="MF_00266">
    <property type="entry name" value="TYW3_archaea"/>
    <property type="match status" value="1"/>
</dbReference>
<dbReference type="OrthoDB" id="19299at2157"/>
<dbReference type="RefSeq" id="WP_012965251.1">
    <property type="nucleotide sequence ID" value="NC_013849.1"/>
</dbReference>
<dbReference type="PaxDb" id="589924-Ferp_0738"/>
<evidence type="ECO:0000256" key="7">
    <source>
        <dbReference type="HAMAP-Rule" id="MF_00266"/>
    </source>
</evidence>
<evidence type="ECO:0000256" key="1">
    <source>
        <dbReference type="ARBA" id="ARBA00008569"/>
    </source>
</evidence>
<name>D3RWP5_FERPA</name>
<keyword evidence="5 7" id="KW-0819">tRNA processing</keyword>
<dbReference type="GO" id="GO:0008175">
    <property type="term" value="F:tRNA methyltransferase activity"/>
    <property type="evidence" value="ECO:0007669"/>
    <property type="project" value="InterPro"/>
</dbReference>
<dbReference type="GO" id="GO:0031591">
    <property type="term" value="P:wybutosine biosynthetic process"/>
    <property type="evidence" value="ECO:0007669"/>
    <property type="project" value="InterPro"/>
</dbReference>
<evidence type="ECO:0000256" key="3">
    <source>
        <dbReference type="ARBA" id="ARBA00022679"/>
    </source>
</evidence>
<dbReference type="eggNOG" id="arCOG04156">
    <property type="taxonomic scope" value="Archaea"/>
</dbReference>
<dbReference type="EMBL" id="CP001899">
    <property type="protein sequence ID" value="ADC64908.1"/>
    <property type="molecule type" value="Genomic_DNA"/>
</dbReference>
<dbReference type="AlphaFoldDB" id="D3RWP5"/>
<feature type="domain" description="tRNA wybutosine-synthesizing protein" evidence="8">
    <location>
        <begin position="3"/>
        <end position="179"/>
    </location>
</feature>
<reference evidence="9 10" key="2">
    <citation type="journal article" date="2011" name="Stand. Genomic Sci.">
        <title>Complete genome sequence of Ferroglobus placidus AEDII12DO.</title>
        <authorList>
            <person name="Anderson I."/>
            <person name="Risso C."/>
            <person name="Holmes D."/>
            <person name="Lucas S."/>
            <person name="Copeland A."/>
            <person name="Lapidus A."/>
            <person name="Cheng J.F."/>
            <person name="Bruce D."/>
            <person name="Goodwin L."/>
            <person name="Pitluck S."/>
            <person name="Saunders E."/>
            <person name="Brettin T."/>
            <person name="Detter J.C."/>
            <person name="Han C."/>
            <person name="Tapia R."/>
            <person name="Larimer F."/>
            <person name="Land M."/>
            <person name="Hauser L."/>
            <person name="Woyke T."/>
            <person name="Lovley D."/>
            <person name="Kyrpides N."/>
            <person name="Ivanova N."/>
        </authorList>
    </citation>
    <scope>NUCLEOTIDE SEQUENCE [LARGE SCALE GENOMIC DNA]</scope>
    <source>
        <strain evidence="10">DSM 10642 / AEDII12DO</strain>
    </source>
</reference>
<evidence type="ECO:0000259" key="8">
    <source>
        <dbReference type="Pfam" id="PF02676"/>
    </source>
</evidence>
<organism evidence="9 10">
    <name type="scientific">Ferroglobus placidus (strain DSM 10642 / AEDII12DO)</name>
    <dbReference type="NCBI Taxonomy" id="589924"/>
    <lineage>
        <taxon>Archaea</taxon>
        <taxon>Methanobacteriati</taxon>
        <taxon>Methanobacteriota</taxon>
        <taxon>Archaeoglobi</taxon>
        <taxon>Archaeoglobales</taxon>
        <taxon>Archaeoglobaceae</taxon>
        <taxon>Ferroglobus</taxon>
    </lineage>
</organism>
<dbReference type="PANTHER" id="PTHR48418">
    <property type="entry name" value="TRNA WYBUTOSINE-SYNTHESIZING PROTEIN 3"/>
    <property type="match status" value="1"/>
</dbReference>
<keyword evidence="2 7" id="KW-0489">Methyltransferase</keyword>
<evidence type="ECO:0000313" key="9">
    <source>
        <dbReference type="EMBL" id="ADC64908.1"/>
    </source>
</evidence>
<comment type="similarity">
    <text evidence="1 7">Belongs to the TYW3 family.</text>
</comment>
<evidence type="ECO:0000256" key="6">
    <source>
        <dbReference type="ARBA" id="ARBA00030554"/>
    </source>
</evidence>
<comment type="catalytic activity">
    <reaction evidence="7">
        <text>4-demethyl-7-[(3S)-3-amino-3-carboxypropyl]wyosine(37) in tRNA(Phe) + S-adenosyl-L-methionine = 7-[(3S)-3-amino-3-carboxypropyl]wyosine(37) in tRNA(Phe) + S-adenosyl-L-homocysteine + H(+)</text>
        <dbReference type="Rhea" id="RHEA:36635"/>
        <dbReference type="Rhea" id="RHEA-COMP:10378"/>
        <dbReference type="Rhea" id="RHEA-COMP:10379"/>
        <dbReference type="ChEBI" id="CHEBI:15378"/>
        <dbReference type="ChEBI" id="CHEBI:57856"/>
        <dbReference type="ChEBI" id="CHEBI:59789"/>
        <dbReference type="ChEBI" id="CHEBI:73543"/>
        <dbReference type="ChEBI" id="CHEBI:73550"/>
        <dbReference type="EC" id="2.1.1.282"/>
    </reaction>
</comment>
<dbReference type="EC" id="2.1.1.282" evidence="7"/>
<dbReference type="InterPro" id="IPR003827">
    <property type="entry name" value="tRNA_yW-synthesising"/>
</dbReference>
<dbReference type="Pfam" id="PF02676">
    <property type="entry name" value="TYW3"/>
    <property type="match status" value="1"/>
</dbReference>
<dbReference type="GO" id="GO:0030488">
    <property type="term" value="P:tRNA methylation"/>
    <property type="evidence" value="ECO:0007669"/>
    <property type="project" value="InterPro"/>
</dbReference>
<evidence type="ECO:0000256" key="2">
    <source>
        <dbReference type="ARBA" id="ARBA00022603"/>
    </source>
</evidence>
<dbReference type="HOGENOM" id="CLU_047426_2_0_2"/>
<keyword evidence="3 7" id="KW-0808">Transferase</keyword>
<dbReference type="InterPro" id="IPR036602">
    <property type="entry name" value="tRNA_yW-synthesising-like_sf"/>
</dbReference>
<reference evidence="10" key="1">
    <citation type="submission" date="2010-02" db="EMBL/GenBank/DDBJ databases">
        <title>Complete sequence of Ferroglobus placidus DSM 10642.</title>
        <authorList>
            <consortium name="US DOE Joint Genome Institute"/>
            <person name="Lucas S."/>
            <person name="Copeland A."/>
            <person name="Lapidus A."/>
            <person name="Cheng J.-F."/>
            <person name="Bruce D."/>
            <person name="Goodwin L."/>
            <person name="Pitluck S."/>
            <person name="Saunders E."/>
            <person name="Brettin T."/>
            <person name="Detter J.C."/>
            <person name="Han C."/>
            <person name="Tapia R."/>
            <person name="Larimer F."/>
            <person name="Land M."/>
            <person name="Hauser L."/>
            <person name="Kyrpides N."/>
            <person name="Ivanova N."/>
            <person name="Holmes D."/>
            <person name="Lovley D."/>
            <person name="Kyrpides N."/>
            <person name="Anderson I.J."/>
            <person name="Woyke T."/>
        </authorList>
    </citation>
    <scope>NUCLEOTIDE SEQUENCE [LARGE SCALE GENOMIC DNA]</scope>
    <source>
        <strain evidence="10">DSM 10642 / AEDII12DO</strain>
    </source>
</reference>
<gene>
    <name evidence="7" type="primary">taw3</name>
    <name evidence="9" type="ordered locus">Ferp_0738</name>
</gene>
<protein>
    <recommendedName>
        <fullName evidence="6 7">tRNA(Phe) 7-((3-amino-3-carboxypropyl)-4-demethylwyosine(37)-N(4))-methyltransferase</fullName>
        <ecNumber evidence="7">2.1.1.282</ecNumber>
    </recommendedName>
    <alternativeName>
        <fullName evidence="7">tRNA wyosine derivatives biosynthesis protein Taw3</fullName>
    </alternativeName>
</protein>
<evidence type="ECO:0000256" key="5">
    <source>
        <dbReference type="ARBA" id="ARBA00022694"/>
    </source>
</evidence>
<dbReference type="SUPFAM" id="SSF111278">
    <property type="entry name" value="SSo0622-like"/>
    <property type="match status" value="1"/>
</dbReference>
<sequence length="183" mass="21197">MWEKFREEKLSEFKRADVDEEIRELLETINSVEIFVTLSSCAGRIVVMDMPSFGEKLESVFLGKWHSPPDFDEVLDAVRRGRETTWLMMHPPIVHVACRDLKVAEKLLSVAKKAGFRRSGVISFKKLVVEIASPERLEAVVSVKGKIADEEFLKVNYEYAVKKLLKSRERMKKFEKVFKEAFL</sequence>
<dbReference type="PANTHER" id="PTHR48418:SF1">
    <property type="entry name" value="TRNA WYBUTOSINE-SYNTHESIZING PROTEIN 3"/>
    <property type="match status" value="1"/>
</dbReference>
<keyword evidence="4 7" id="KW-0949">S-adenosyl-L-methionine</keyword>
<dbReference type="GeneID" id="8778242"/>
<evidence type="ECO:0000313" key="10">
    <source>
        <dbReference type="Proteomes" id="UP000002613"/>
    </source>
</evidence>
<dbReference type="Proteomes" id="UP000002613">
    <property type="component" value="Chromosome"/>
</dbReference>
<dbReference type="NCBIfam" id="NF003267">
    <property type="entry name" value="PRK04235.1-6"/>
    <property type="match status" value="1"/>
</dbReference>
<evidence type="ECO:0000256" key="4">
    <source>
        <dbReference type="ARBA" id="ARBA00022691"/>
    </source>
</evidence>